<sequence length="512" mass="55982">MESNTYVKGALLLTLAGIVSKILSAGYRIPLQNLTGDVGFYIYQQVYPIVGIALVLALYGFPTAVSKLSAESEELSYKHFALPIFIILMGICGIASVLLYVNATTLASWVGDENLVTPYKITSIVFLFVPFSALLRGIFQGKSDMKPTAYSQVGEQLIRVAIIITGAFMVAIYGWDIYVVGSLAGIAAIAGAFVAIIILLVFIKQYRHVPKLDKAIPWRYYVKTILTFGLIASINHMILLIIQFADATTIVSGLVAHGYSSQEAMEAKGVFDRGQPLIQIGAVFGSAFGLALIPQVSRNVTTKQFHEQINRGVSLSFYLAVGATVGIIFLFPEVNKLLYQDNQGDTSLMVLMIAILLSAMAITSCSILQGMGFLKRTALIIVGSFMIKWAANYILVPLLGITGSAIGTIVSLLGLVIVSFLELKRNVVGIRLRKHVNWKALLIACLSMIVFLIAVDLIASTETFSRFELLLYVLFVSFTGGIIYFLLLVRYQAFSDKELSMLPFGSRLLRNK</sequence>
<reference evidence="7 8" key="1">
    <citation type="submission" date="2024-05" db="EMBL/GenBank/DDBJ databases">
        <authorList>
            <person name="Haq I."/>
            <person name="Ullah Z."/>
            <person name="Ahmad R."/>
            <person name="Li M."/>
            <person name="Tong Y."/>
        </authorList>
    </citation>
    <scope>NUCLEOTIDE SEQUENCE [LARGE SCALE GENOMIC DNA]</scope>
    <source>
        <strain evidence="7 8">16A2E</strain>
    </source>
</reference>
<dbReference type="PANTHER" id="PTHR30250:SF29">
    <property type="entry name" value="POLYSACCHARIDE BIOSYNTHESIS PROTEIN C-TERMINAL DOMAIN-CONTAINING PROTEIN"/>
    <property type="match status" value="1"/>
</dbReference>
<comment type="subcellular location">
    <subcellularLocation>
        <location evidence="1">Cell membrane</location>
        <topology evidence="1">Multi-pass membrane protein</topology>
    </subcellularLocation>
</comment>
<organism evidence="7 8">
    <name type="scientific">Ornithinibacillus xuwenensis</name>
    <dbReference type="NCBI Taxonomy" id="3144668"/>
    <lineage>
        <taxon>Bacteria</taxon>
        <taxon>Bacillati</taxon>
        <taxon>Bacillota</taxon>
        <taxon>Bacilli</taxon>
        <taxon>Bacillales</taxon>
        <taxon>Bacillaceae</taxon>
        <taxon>Ornithinibacillus</taxon>
    </lineage>
</organism>
<feature type="transmembrane region" description="Helical" evidence="6">
    <location>
        <begin position="40"/>
        <end position="59"/>
    </location>
</feature>
<keyword evidence="5 6" id="KW-0472">Membrane</keyword>
<name>A0ABU9XEL3_9BACI</name>
<gene>
    <name evidence="7" type="ORF">ABC228_05915</name>
</gene>
<evidence type="ECO:0000256" key="3">
    <source>
        <dbReference type="ARBA" id="ARBA00022692"/>
    </source>
</evidence>
<feature type="transmembrane region" description="Helical" evidence="6">
    <location>
        <begin position="315"/>
        <end position="334"/>
    </location>
</feature>
<keyword evidence="4 6" id="KW-1133">Transmembrane helix</keyword>
<dbReference type="InterPro" id="IPR024923">
    <property type="entry name" value="PG_synth_SpoVB"/>
</dbReference>
<feature type="transmembrane region" description="Helical" evidence="6">
    <location>
        <begin position="121"/>
        <end position="139"/>
    </location>
</feature>
<feature type="transmembrane region" description="Helical" evidence="6">
    <location>
        <begin position="160"/>
        <end position="178"/>
    </location>
</feature>
<comment type="caution">
    <text evidence="7">The sequence shown here is derived from an EMBL/GenBank/DDBJ whole genome shotgun (WGS) entry which is preliminary data.</text>
</comment>
<dbReference type="CDD" id="cd13124">
    <property type="entry name" value="MATE_SpoVB_like"/>
    <property type="match status" value="1"/>
</dbReference>
<feature type="transmembrane region" description="Helical" evidence="6">
    <location>
        <begin position="441"/>
        <end position="459"/>
    </location>
</feature>
<feature type="transmembrane region" description="Helical" evidence="6">
    <location>
        <begin position="277"/>
        <end position="294"/>
    </location>
</feature>
<feature type="transmembrane region" description="Helical" evidence="6">
    <location>
        <begin position="346"/>
        <end position="365"/>
    </location>
</feature>
<evidence type="ECO:0000256" key="1">
    <source>
        <dbReference type="ARBA" id="ARBA00004651"/>
    </source>
</evidence>
<dbReference type="PANTHER" id="PTHR30250">
    <property type="entry name" value="PST FAMILY PREDICTED COLANIC ACID TRANSPORTER"/>
    <property type="match status" value="1"/>
</dbReference>
<dbReference type="RefSeq" id="WP_345824191.1">
    <property type="nucleotide sequence ID" value="NZ_JBDIML010000002.1"/>
</dbReference>
<keyword evidence="8" id="KW-1185">Reference proteome</keyword>
<accession>A0ABU9XEL3</accession>
<evidence type="ECO:0000313" key="7">
    <source>
        <dbReference type="EMBL" id="MEN2766717.1"/>
    </source>
</evidence>
<feature type="transmembrane region" description="Helical" evidence="6">
    <location>
        <begin position="184"/>
        <end position="203"/>
    </location>
</feature>
<evidence type="ECO:0000256" key="2">
    <source>
        <dbReference type="ARBA" id="ARBA00022475"/>
    </source>
</evidence>
<protein>
    <submittedName>
        <fullName evidence="7">Polysaccharide biosynthesis protein</fullName>
    </submittedName>
</protein>
<dbReference type="InterPro" id="IPR002797">
    <property type="entry name" value="Polysacc_synth"/>
</dbReference>
<feature type="transmembrane region" description="Helical" evidence="6">
    <location>
        <begin position="401"/>
        <end position="421"/>
    </location>
</feature>
<dbReference type="Proteomes" id="UP001444625">
    <property type="component" value="Unassembled WGS sequence"/>
</dbReference>
<feature type="transmembrane region" description="Helical" evidence="6">
    <location>
        <begin position="80"/>
        <end position="101"/>
    </location>
</feature>
<evidence type="ECO:0000256" key="4">
    <source>
        <dbReference type="ARBA" id="ARBA00022989"/>
    </source>
</evidence>
<dbReference type="Pfam" id="PF01943">
    <property type="entry name" value="Polysacc_synt"/>
    <property type="match status" value="1"/>
</dbReference>
<evidence type="ECO:0000256" key="6">
    <source>
        <dbReference type="SAM" id="Phobius"/>
    </source>
</evidence>
<keyword evidence="2" id="KW-1003">Cell membrane</keyword>
<dbReference type="PIRSF" id="PIRSF038958">
    <property type="entry name" value="PG_synth_SpoVB"/>
    <property type="match status" value="1"/>
</dbReference>
<evidence type="ECO:0000313" key="8">
    <source>
        <dbReference type="Proteomes" id="UP001444625"/>
    </source>
</evidence>
<dbReference type="EMBL" id="JBDIML010000002">
    <property type="protein sequence ID" value="MEN2766717.1"/>
    <property type="molecule type" value="Genomic_DNA"/>
</dbReference>
<feature type="transmembrane region" description="Helical" evidence="6">
    <location>
        <begin position="377"/>
        <end position="395"/>
    </location>
</feature>
<feature type="transmembrane region" description="Helical" evidence="6">
    <location>
        <begin position="471"/>
        <end position="491"/>
    </location>
</feature>
<feature type="transmembrane region" description="Helical" evidence="6">
    <location>
        <begin position="224"/>
        <end position="245"/>
    </location>
</feature>
<dbReference type="InterPro" id="IPR050833">
    <property type="entry name" value="Poly_Biosynth_Transport"/>
</dbReference>
<keyword evidence="3 6" id="KW-0812">Transmembrane</keyword>
<proteinExistence type="predicted"/>
<evidence type="ECO:0000256" key="5">
    <source>
        <dbReference type="ARBA" id="ARBA00023136"/>
    </source>
</evidence>